<dbReference type="PANTHER" id="PTHR38048">
    <property type="entry name" value="EXPRESSED PROTEIN"/>
    <property type="match status" value="1"/>
</dbReference>
<dbReference type="KEGG" id="lbc:LACBIDRAFT_317192"/>
<feature type="region of interest" description="Disordered" evidence="1">
    <location>
        <begin position="246"/>
        <end position="277"/>
    </location>
</feature>
<sequence length="277" mass="31333">MDLAAAIRNVQIAFVCAAPHFSQAMGQTQKTTLSDKLALLLEERQVYRRVDQVLTAFSTSQWVQSPIDNSDMSVSDGENPYPLISLPNAPFLAVVSDDLAAYMAYDMILIHNVFIRAMNSIWRNAPLVKPEDEHAFAGYSLCFLAAVHDHHHDEESIIFPFFQTKLDMAHNREQHEALHAGMDVLEEYMNQVFIGTEKYDGEKTRELLKAFADPLVQHLHDEIPTISEEQLRLLDEDGLQKVSKRTGYCPLPSTQTPPELFSLSQSRKNISKTSQES</sequence>
<accession>B0D4L7</accession>
<dbReference type="OrthoDB" id="58416at2759"/>
<evidence type="ECO:0000313" key="4">
    <source>
        <dbReference type="Proteomes" id="UP000001194"/>
    </source>
</evidence>
<organism evidence="4">
    <name type="scientific">Laccaria bicolor (strain S238N-H82 / ATCC MYA-4686)</name>
    <name type="common">Bicoloured deceiver</name>
    <name type="synonym">Laccaria laccata var. bicolor</name>
    <dbReference type="NCBI Taxonomy" id="486041"/>
    <lineage>
        <taxon>Eukaryota</taxon>
        <taxon>Fungi</taxon>
        <taxon>Dikarya</taxon>
        <taxon>Basidiomycota</taxon>
        <taxon>Agaricomycotina</taxon>
        <taxon>Agaricomycetes</taxon>
        <taxon>Agaricomycetidae</taxon>
        <taxon>Agaricales</taxon>
        <taxon>Agaricineae</taxon>
        <taxon>Hydnangiaceae</taxon>
        <taxon>Laccaria</taxon>
    </lineage>
</organism>
<dbReference type="EMBL" id="DS547097">
    <property type="protein sequence ID" value="EDR10583.1"/>
    <property type="molecule type" value="Genomic_DNA"/>
</dbReference>
<evidence type="ECO:0000313" key="3">
    <source>
        <dbReference type="EMBL" id="EDR10583.1"/>
    </source>
</evidence>
<dbReference type="PANTHER" id="PTHR38048:SF2">
    <property type="entry name" value="HEMERYTHRIN-LIKE DOMAIN-CONTAINING PROTEIN"/>
    <property type="match status" value="1"/>
</dbReference>
<evidence type="ECO:0000259" key="2">
    <source>
        <dbReference type="Pfam" id="PF01814"/>
    </source>
</evidence>
<reference evidence="3 4" key="1">
    <citation type="journal article" date="2008" name="Nature">
        <title>The genome of Laccaria bicolor provides insights into mycorrhizal symbiosis.</title>
        <authorList>
            <person name="Martin F."/>
            <person name="Aerts A."/>
            <person name="Ahren D."/>
            <person name="Brun A."/>
            <person name="Danchin E.G.J."/>
            <person name="Duchaussoy F."/>
            <person name="Gibon J."/>
            <person name="Kohler A."/>
            <person name="Lindquist E."/>
            <person name="Pereda V."/>
            <person name="Salamov A."/>
            <person name="Shapiro H.J."/>
            <person name="Wuyts J."/>
            <person name="Blaudez D."/>
            <person name="Buee M."/>
            <person name="Brokstein P."/>
            <person name="Canbaeck B."/>
            <person name="Cohen D."/>
            <person name="Courty P.E."/>
            <person name="Coutinho P.M."/>
            <person name="Delaruelle C."/>
            <person name="Detter J.C."/>
            <person name="Deveau A."/>
            <person name="DiFazio S."/>
            <person name="Duplessis S."/>
            <person name="Fraissinet-Tachet L."/>
            <person name="Lucic E."/>
            <person name="Frey-Klett P."/>
            <person name="Fourrey C."/>
            <person name="Feussner I."/>
            <person name="Gay G."/>
            <person name="Grimwood J."/>
            <person name="Hoegger P.J."/>
            <person name="Jain P."/>
            <person name="Kilaru S."/>
            <person name="Labbe J."/>
            <person name="Lin Y.C."/>
            <person name="Legue V."/>
            <person name="Le Tacon F."/>
            <person name="Marmeisse R."/>
            <person name="Melayah D."/>
            <person name="Montanini B."/>
            <person name="Muratet M."/>
            <person name="Nehls U."/>
            <person name="Niculita-Hirzel H."/>
            <person name="Oudot-Le Secq M.P."/>
            <person name="Peter M."/>
            <person name="Quesneville H."/>
            <person name="Rajashekar B."/>
            <person name="Reich M."/>
            <person name="Rouhier N."/>
            <person name="Schmutz J."/>
            <person name="Yin T."/>
            <person name="Chalot M."/>
            <person name="Henrissat B."/>
            <person name="Kuees U."/>
            <person name="Lucas S."/>
            <person name="Van de Peer Y."/>
            <person name="Podila G.K."/>
            <person name="Polle A."/>
            <person name="Pukkila P.J."/>
            <person name="Richardson P.M."/>
            <person name="Rouze P."/>
            <person name="Sanders I.R."/>
            <person name="Stajich J.E."/>
            <person name="Tunlid A."/>
            <person name="Tuskan G."/>
            <person name="Grigoriev I.V."/>
        </authorList>
    </citation>
    <scope>NUCLEOTIDE SEQUENCE [LARGE SCALE GENOMIC DNA]</scope>
    <source>
        <strain evidence="4">S238N-H82 / ATCC MYA-4686</strain>
    </source>
</reference>
<dbReference type="HOGENOM" id="CLU_1004980_0_0_1"/>
<feature type="domain" description="Hemerythrin-like" evidence="2">
    <location>
        <begin position="141"/>
        <end position="222"/>
    </location>
</feature>
<gene>
    <name evidence="3" type="ORF">LACBIDRAFT_317192</name>
</gene>
<evidence type="ECO:0000256" key="1">
    <source>
        <dbReference type="SAM" id="MobiDB-lite"/>
    </source>
</evidence>
<dbReference type="RefSeq" id="XP_001879033.1">
    <property type="nucleotide sequence ID" value="XM_001878998.1"/>
</dbReference>
<dbReference type="CDD" id="cd12108">
    <property type="entry name" value="Hr-like"/>
    <property type="match status" value="1"/>
</dbReference>
<protein>
    <submittedName>
        <fullName evidence="3">Predicted protein</fullName>
    </submittedName>
</protein>
<name>B0D4L7_LACBS</name>
<dbReference type="Gene3D" id="1.20.120.520">
    <property type="entry name" value="nmb1532 protein domain like"/>
    <property type="match status" value="1"/>
</dbReference>
<keyword evidence="4" id="KW-1185">Reference proteome</keyword>
<dbReference type="Pfam" id="PF01814">
    <property type="entry name" value="Hemerythrin"/>
    <property type="match status" value="1"/>
</dbReference>
<dbReference type="InterPro" id="IPR012312">
    <property type="entry name" value="Hemerythrin-like"/>
</dbReference>
<dbReference type="InterPro" id="IPR053206">
    <property type="entry name" value="Dimeric_xanthone_biosynth"/>
</dbReference>
<proteinExistence type="predicted"/>
<dbReference type="GeneID" id="6074739"/>
<dbReference type="InParanoid" id="B0D4L7"/>
<dbReference type="Proteomes" id="UP000001194">
    <property type="component" value="Unassembled WGS sequence"/>
</dbReference>
<dbReference type="AlphaFoldDB" id="B0D4L7"/>
<feature type="compositionally biased region" description="Polar residues" evidence="1">
    <location>
        <begin position="252"/>
        <end position="277"/>
    </location>
</feature>